<dbReference type="EMBL" id="MU118043">
    <property type="protein sequence ID" value="KAF9647025.1"/>
    <property type="molecule type" value="Genomic_DNA"/>
</dbReference>
<organism evidence="1 2">
    <name type="scientific">Thelephora ganbajun</name>
    <name type="common">Ganba fungus</name>
    <dbReference type="NCBI Taxonomy" id="370292"/>
    <lineage>
        <taxon>Eukaryota</taxon>
        <taxon>Fungi</taxon>
        <taxon>Dikarya</taxon>
        <taxon>Basidiomycota</taxon>
        <taxon>Agaricomycotina</taxon>
        <taxon>Agaricomycetes</taxon>
        <taxon>Thelephorales</taxon>
        <taxon>Thelephoraceae</taxon>
        <taxon>Thelephora</taxon>
    </lineage>
</organism>
<reference evidence="1" key="2">
    <citation type="journal article" date="2020" name="Nat. Commun.">
        <title>Large-scale genome sequencing of mycorrhizal fungi provides insights into the early evolution of symbiotic traits.</title>
        <authorList>
            <person name="Miyauchi S."/>
            <person name="Kiss E."/>
            <person name="Kuo A."/>
            <person name="Drula E."/>
            <person name="Kohler A."/>
            <person name="Sanchez-Garcia M."/>
            <person name="Morin E."/>
            <person name="Andreopoulos B."/>
            <person name="Barry K.W."/>
            <person name="Bonito G."/>
            <person name="Buee M."/>
            <person name="Carver A."/>
            <person name="Chen C."/>
            <person name="Cichocki N."/>
            <person name="Clum A."/>
            <person name="Culley D."/>
            <person name="Crous P.W."/>
            <person name="Fauchery L."/>
            <person name="Girlanda M."/>
            <person name="Hayes R.D."/>
            <person name="Keri Z."/>
            <person name="LaButti K."/>
            <person name="Lipzen A."/>
            <person name="Lombard V."/>
            <person name="Magnuson J."/>
            <person name="Maillard F."/>
            <person name="Murat C."/>
            <person name="Nolan M."/>
            <person name="Ohm R.A."/>
            <person name="Pangilinan J."/>
            <person name="Pereira M.F."/>
            <person name="Perotto S."/>
            <person name="Peter M."/>
            <person name="Pfister S."/>
            <person name="Riley R."/>
            <person name="Sitrit Y."/>
            <person name="Stielow J.B."/>
            <person name="Szollosi G."/>
            <person name="Zifcakova L."/>
            <person name="Stursova M."/>
            <person name="Spatafora J.W."/>
            <person name="Tedersoo L."/>
            <person name="Vaario L.M."/>
            <person name="Yamada A."/>
            <person name="Yan M."/>
            <person name="Wang P."/>
            <person name="Xu J."/>
            <person name="Bruns T."/>
            <person name="Baldrian P."/>
            <person name="Vilgalys R."/>
            <person name="Dunand C."/>
            <person name="Henrissat B."/>
            <person name="Grigoriev I.V."/>
            <person name="Hibbett D."/>
            <person name="Nagy L.G."/>
            <person name="Martin F.M."/>
        </authorList>
    </citation>
    <scope>NUCLEOTIDE SEQUENCE</scope>
    <source>
        <strain evidence="1">P2</strain>
    </source>
</reference>
<keyword evidence="2" id="KW-1185">Reference proteome</keyword>
<evidence type="ECO:0000313" key="1">
    <source>
        <dbReference type="EMBL" id="KAF9647025.1"/>
    </source>
</evidence>
<dbReference type="Proteomes" id="UP000886501">
    <property type="component" value="Unassembled WGS sequence"/>
</dbReference>
<name>A0ACB6ZCA2_THEGA</name>
<protein>
    <submittedName>
        <fullName evidence="1">Uncharacterized protein</fullName>
    </submittedName>
</protein>
<comment type="caution">
    <text evidence="1">The sequence shown here is derived from an EMBL/GenBank/DDBJ whole genome shotgun (WGS) entry which is preliminary data.</text>
</comment>
<gene>
    <name evidence="1" type="ORF">BDM02DRAFT_3188351</name>
</gene>
<proteinExistence type="predicted"/>
<reference evidence="1" key="1">
    <citation type="submission" date="2019-10" db="EMBL/GenBank/DDBJ databases">
        <authorList>
            <consortium name="DOE Joint Genome Institute"/>
            <person name="Kuo A."/>
            <person name="Miyauchi S."/>
            <person name="Kiss E."/>
            <person name="Drula E."/>
            <person name="Kohler A."/>
            <person name="Sanchez-Garcia M."/>
            <person name="Andreopoulos B."/>
            <person name="Barry K.W."/>
            <person name="Bonito G."/>
            <person name="Buee M."/>
            <person name="Carver A."/>
            <person name="Chen C."/>
            <person name="Cichocki N."/>
            <person name="Clum A."/>
            <person name="Culley D."/>
            <person name="Crous P.W."/>
            <person name="Fauchery L."/>
            <person name="Girlanda M."/>
            <person name="Hayes R."/>
            <person name="Keri Z."/>
            <person name="Labutti K."/>
            <person name="Lipzen A."/>
            <person name="Lombard V."/>
            <person name="Magnuson J."/>
            <person name="Maillard F."/>
            <person name="Morin E."/>
            <person name="Murat C."/>
            <person name="Nolan M."/>
            <person name="Ohm R."/>
            <person name="Pangilinan J."/>
            <person name="Pereira M."/>
            <person name="Perotto S."/>
            <person name="Peter M."/>
            <person name="Riley R."/>
            <person name="Sitrit Y."/>
            <person name="Stielow B."/>
            <person name="Szollosi G."/>
            <person name="Zifcakova L."/>
            <person name="Stursova M."/>
            <person name="Spatafora J.W."/>
            <person name="Tedersoo L."/>
            <person name="Vaario L.-M."/>
            <person name="Yamada A."/>
            <person name="Yan M."/>
            <person name="Wang P."/>
            <person name="Xu J."/>
            <person name="Bruns T."/>
            <person name="Baldrian P."/>
            <person name="Vilgalys R."/>
            <person name="Henrissat B."/>
            <person name="Grigoriev I.V."/>
            <person name="Hibbett D."/>
            <person name="Nagy L.G."/>
            <person name="Martin F.M."/>
        </authorList>
    </citation>
    <scope>NUCLEOTIDE SEQUENCE</scope>
    <source>
        <strain evidence="1">P2</strain>
    </source>
</reference>
<evidence type="ECO:0000313" key="2">
    <source>
        <dbReference type="Proteomes" id="UP000886501"/>
    </source>
</evidence>
<accession>A0ACB6ZCA2</accession>
<sequence length="342" mass="39034">MTINLDLSGTLGAAFIGMVAATLLFGVSNLQTYIYYMQYPHDWIVYKVSVAVLWVLDAFNLVLTIHAMYHYLVLHFYNIDALIHVVWSFKLQTVMNVPIIVMVQALYALRLWKLNYRRDWVPRLMPLTVLIAAGELSGFSMWYPVTEVVPLVKVIGTILAVRTCQLKLFTELPSMAWITYASFGSAVAVDSILAAAIVYYLRCSRGEFESTNNRIAKLVFWTLSTGIITRYNNLSRVKRPKEHPRRRNGHLNQPHSIQPFKRANLAFITTSKIIVDFTLPCVCQVRISDAIDTHDSYDAGERFGGFGELHQVTIRRTGSLNLPLPTQVFLDRYTSYCRSHSR</sequence>